<sequence>MTDIKSNQQQQQNEHISHQKPQQKEWPTNSRLYQLRNERVRSISTSYDEPDVVVDMDVNNYSNNCNNTDHKRPSPNIHLRFQKGCTPMSQMLASRIPNSLSLHEDEIKSTTSNKIGPEEFVEMMRRRKTPLYLNHLFYQQQQLQQLMKGRRRTVSENQASLMLKFPQTLRQKYADQSQIPNVVVLDRQPVVRQKSAASDHASPPSDGLLVGLAAAGALVGPAGEMTGAVGSGGGGILTADGSGGGISGSGGGISGVASGVNNRKLLHQNVSGGRLLAAKHSSIGHDPMNASWLSYFAIK</sequence>
<evidence type="ECO:0000313" key="4">
    <source>
        <dbReference type="Proteomes" id="UP000015101"/>
    </source>
</evidence>
<dbReference type="RefSeq" id="XP_009011097.1">
    <property type="nucleotide sequence ID" value="XM_009012849.1"/>
</dbReference>
<dbReference type="Proteomes" id="UP000015101">
    <property type="component" value="Unassembled WGS sequence"/>
</dbReference>
<feature type="compositionally biased region" description="Low complexity" evidence="1">
    <location>
        <begin position="1"/>
        <end position="14"/>
    </location>
</feature>
<dbReference type="EnsemblMetazoa" id="HelroT167329">
    <property type="protein sequence ID" value="HelroP167329"/>
    <property type="gene ID" value="HelroG167329"/>
</dbReference>
<dbReference type="HOGENOM" id="CLU_931473_0_0_1"/>
<evidence type="ECO:0000313" key="3">
    <source>
        <dbReference type="EnsemblMetazoa" id="HelroP167329"/>
    </source>
</evidence>
<proteinExistence type="predicted"/>
<reference evidence="3" key="3">
    <citation type="submission" date="2015-06" db="UniProtKB">
        <authorList>
            <consortium name="EnsemblMetazoa"/>
        </authorList>
    </citation>
    <scope>IDENTIFICATION</scope>
</reference>
<keyword evidence="4" id="KW-1185">Reference proteome</keyword>
<organism evidence="3 4">
    <name type="scientific">Helobdella robusta</name>
    <name type="common">Californian leech</name>
    <dbReference type="NCBI Taxonomy" id="6412"/>
    <lineage>
        <taxon>Eukaryota</taxon>
        <taxon>Metazoa</taxon>
        <taxon>Spiralia</taxon>
        <taxon>Lophotrochozoa</taxon>
        <taxon>Annelida</taxon>
        <taxon>Clitellata</taxon>
        <taxon>Hirudinea</taxon>
        <taxon>Rhynchobdellida</taxon>
        <taxon>Glossiphoniidae</taxon>
        <taxon>Helobdella</taxon>
    </lineage>
</organism>
<dbReference type="KEGG" id="hro:HELRODRAFT_167329"/>
<dbReference type="GeneID" id="20201896"/>
<dbReference type="EMBL" id="AMQM01002757">
    <property type="status" value="NOT_ANNOTATED_CDS"/>
    <property type="molecule type" value="Genomic_DNA"/>
</dbReference>
<dbReference type="AlphaFoldDB" id="T1EZ96"/>
<name>T1EZ96_HELRO</name>
<feature type="region of interest" description="Disordered" evidence="1">
    <location>
        <begin position="1"/>
        <end position="30"/>
    </location>
</feature>
<protein>
    <submittedName>
        <fullName evidence="2 3">Uncharacterized protein</fullName>
    </submittedName>
</protein>
<dbReference type="CTD" id="20201896"/>
<accession>T1EZ96</accession>
<dbReference type="EMBL" id="KB095858">
    <property type="protein sequence ID" value="ESO10828.1"/>
    <property type="molecule type" value="Genomic_DNA"/>
</dbReference>
<evidence type="ECO:0000313" key="2">
    <source>
        <dbReference type="EMBL" id="ESO10828.1"/>
    </source>
</evidence>
<reference evidence="4" key="1">
    <citation type="submission" date="2012-12" db="EMBL/GenBank/DDBJ databases">
        <authorList>
            <person name="Hellsten U."/>
            <person name="Grimwood J."/>
            <person name="Chapman J.A."/>
            <person name="Shapiro H."/>
            <person name="Aerts A."/>
            <person name="Otillar R.P."/>
            <person name="Terry A.Y."/>
            <person name="Boore J.L."/>
            <person name="Simakov O."/>
            <person name="Marletaz F."/>
            <person name="Cho S.-J."/>
            <person name="Edsinger-Gonzales E."/>
            <person name="Havlak P."/>
            <person name="Kuo D.-H."/>
            <person name="Larsson T."/>
            <person name="Lv J."/>
            <person name="Arendt D."/>
            <person name="Savage R."/>
            <person name="Osoegawa K."/>
            <person name="de Jong P."/>
            <person name="Lindberg D.R."/>
            <person name="Seaver E.C."/>
            <person name="Weisblat D.A."/>
            <person name="Putnam N.H."/>
            <person name="Grigoriev I.V."/>
            <person name="Rokhsar D.S."/>
        </authorList>
    </citation>
    <scope>NUCLEOTIDE SEQUENCE</scope>
</reference>
<reference evidence="2 4" key="2">
    <citation type="journal article" date="2013" name="Nature">
        <title>Insights into bilaterian evolution from three spiralian genomes.</title>
        <authorList>
            <person name="Simakov O."/>
            <person name="Marletaz F."/>
            <person name="Cho S.J."/>
            <person name="Edsinger-Gonzales E."/>
            <person name="Havlak P."/>
            <person name="Hellsten U."/>
            <person name="Kuo D.H."/>
            <person name="Larsson T."/>
            <person name="Lv J."/>
            <person name="Arendt D."/>
            <person name="Savage R."/>
            <person name="Osoegawa K."/>
            <person name="de Jong P."/>
            <person name="Grimwood J."/>
            <person name="Chapman J.A."/>
            <person name="Shapiro H."/>
            <person name="Aerts A."/>
            <person name="Otillar R.P."/>
            <person name="Terry A.Y."/>
            <person name="Boore J.L."/>
            <person name="Grigoriev I.V."/>
            <person name="Lindberg D.R."/>
            <person name="Seaver E.C."/>
            <person name="Weisblat D.A."/>
            <person name="Putnam N.H."/>
            <person name="Rokhsar D.S."/>
        </authorList>
    </citation>
    <scope>NUCLEOTIDE SEQUENCE</scope>
</reference>
<dbReference type="InParanoid" id="T1EZ96"/>
<gene>
    <name evidence="3" type="primary">20201896</name>
    <name evidence="2" type="ORF">HELRODRAFT_167329</name>
</gene>
<evidence type="ECO:0000256" key="1">
    <source>
        <dbReference type="SAM" id="MobiDB-lite"/>
    </source>
</evidence>